<evidence type="ECO:0000313" key="1">
    <source>
        <dbReference type="EMBL" id="MBW31559.1"/>
    </source>
</evidence>
<reference evidence="1" key="1">
    <citation type="submission" date="2018-01" db="EMBL/GenBank/DDBJ databases">
        <title>An insight into the sialome of Amazonian anophelines.</title>
        <authorList>
            <person name="Ribeiro J.M."/>
            <person name="Scarpassa V."/>
            <person name="Calvo E."/>
        </authorList>
    </citation>
    <scope>NUCLEOTIDE SEQUENCE</scope>
    <source>
        <tissue evidence="1">Salivary glands</tissue>
    </source>
</reference>
<organism evidence="1">
    <name type="scientific">Anopheles braziliensis</name>
    <dbReference type="NCBI Taxonomy" id="58242"/>
    <lineage>
        <taxon>Eukaryota</taxon>
        <taxon>Metazoa</taxon>
        <taxon>Ecdysozoa</taxon>
        <taxon>Arthropoda</taxon>
        <taxon>Hexapoda</taxon>
        <taxon>Insecta</taxon>
        <taxon>Pterygota</taxon>
        <taxon>Neoptera</taxon>
        <taxon>Endopterygota</taxon>
        <taxon>Diptera</taxon>
        <taxon>Nematocera</taxon>
        <taxon>Culicoidea</taxon>
        <taxon>Culicidae</taxon>
        <taxon>Anophelinae</taxon>
        <taxon>Anopheles</taxon>
    </lineage>
</organism>
<dbReference type="EMBL" id="GGFM01010808">
    <property type="protein sequence ID" value="MBW31559.1"/>
    <property type="molecule type" value="Transcribed_RNA"/>
</dbReference>
<proteinExistence type="predicted"/>
<name>A0A2M3ZSP8_9DIPT</name>
<accession>A0A2M3ZSP8</accession>
<protein>
    <submittedName>
        <fullName evidence="1">Putative secreted peptide</fullName>
    </submittedName>
</protein>
<dbReference type="AlphaFoldDB" id="A0A2M3ZSP8"/>
<sequence length="92" mass="9936">MLMMKLVVRVCRVLLLLMMMMMLRLLRLLLLMVRLLLLLLLLMLLSGGAIDFGNVECIVGGGLCPILVDLGVKVGLCEDGGGIEIAAVRVGL</sequence>